<feature type="domain" description="Response regulatory" evidence="6">
    <location>
        <begin position="1"/>
        <end position="116"/>
    </location>
</feature>
<dbReference type="InterPro" id="IPR036388">
    <property type="entry name" value="WH-like_DNA-bd_sf"/>
</dbReference>
<feature type="modified residue" description="4-aspartylphosphate" evidence="4">
    <location>
        <position position="49"/>
    </location>
</feature>
<evidence type="ECO:0000256" key="1">
    <source>
        <dbReference type="ARBA" id="ARBA00022553"/>
    </source>
</evidence>
<dbReference type="PANTHER" id="PTHR48111">
    <property type="entry name" value="REGULATOR OF RPOS"/>
    <property type="match status" value="1"/>
</dbReference>
<evidence type="ECO:0000313" key="8">
    <source>
        <dbReference type="EMBL" id="SFO98385.1"/>
    </source>
</evidence>
<feature type="DNA-binding region" description="OmpR/PhoB-type" evidence="5">
    <location>
        <begin position="125"/>
        <end position="223"/>
    </location>
</feature>
<evidence type="ECO:0000256" key="3">
    <source>
        <dbReference type="ARBA" id="ARBA00023125"/>
    </source>
</evidence>
<dbReference type="SUPFAM" id="SSF46894">
    <property type="entry name" value="C-terminal effector domain of the bipartite response regulators"/>
    <property type="match status" value="1"/>
</dbReference>
<reference evidence="9" key="1">
    <citation type="submission" date="2016-10" db="EMBL/GenBank/DDBJ databases">
        <authorList>
            <person name="Varghese N."/>
            <person name="Submissions S."/>
        </authorList>
    </citation>
    <scope>NUCLEOTIDE SEQUENCE [LARGE SCALE GENOMIC DNA]</scope>
    <source>
        <strain evidence="9">CGMCC 1.7715</strain>
    </source>
</reference>
<accession>A0A1I5LMF5</accession>
<sequence length="224" mass="24710">MSVTTILMTGDDGDVFGDFDHGDVQYVFGRLTPAGPGRLIEGPICAFIDWVLTDMSGLEMCRRLRADPRTSSAHITMILESCDAEDKRRALAAGADDYIVGPVDRTAVLDRVLALGTGRSGTAALKTFTLGELEIDMDALQARWADKPISLRPNEFRLLRYFAENADRVLSRDDLIEGLGKQEPPIDERTVDVWIGRLRRALRAAGAGEPIRTVRSLGYVYDSH</sequence>
<dbReference type="RefSeq" id="WP_245755771.1">
    <property type="nucleotide sequence ID" value="NZ_FOWZ01000001.1"/>
</dbReference>
<dbReference type="Proteomes" id="UP000199331">
    <property type="component" value="Unassembled WGS sequence"/>
</dbReference>
<dbReference type="Gene3D" id="1.10.10.10">
    <property type="entry name" value="Winged helix-like DNA-binding domain superfamily/Winged helix DNA-binding domain"/>
    <property type="match status" value="1"/>
</dbReference>
<dbReference type="STRING" id="604088.SAMN04488060_1114"/>
<gene>
    <name evidence="8" type="ORF">SAMN04488060_1114</name>
</gene>
<evidence type="ECO:0000256" key="2">
    <source>
        <dbReference type="ARBA" id="ARBA00023012"/>
    </source>
</evidence>
<dbReference type="EMBL" id="FOWZ01000001">
    <property type="protein sequence ID" value="SFO98385.1"/>
    <property type="molecule type" value="Genomic_DNA"/>
</dbReference>
<evidence type="ECO:0000256" key="4">
    <source>
        <dbReference type="PROSITE-ProRule" id="PRU00169"/>
    </source>
</evidence>
<dbReference type="PROSITE" id="PS51755">
    <property type="entry name" value="OMPR_PHOB"/>
    <property type="match status" value="1"/>
</dbReference>
<dbReference type="Pfam" id="PF00072">
    <property type="entry name" value="Response_reg"/>
    <property type="match status" value="1"/>
</dbReference>
<proteinExistence type="predicted"/>
<dbReference type="PROSITE" id="PS50110">
    <property type="entry name" value="RESPONSE_REGULATORY"/>
    <property type="match status" value="1"/>
</dbReference>
<dbReference type="InterPro" id="IPR001867">
    <property type="entry name" value="OmpR/PhoB-type_DNA-bd"/>
</dbReference>
<evidence type="ECO:0000313" key="9">
    <source>
        <dbReference type="Proteomes" id="UP000199331"/>
    </source>
</evidence>
<dbReference type="GO" id="GO:0032993">
    <property type="term" value="C:protein-DNA complex"/>
    <property type="evidence" value="ECO:0007669"/>
    <property type="project" value="TreeGrafter"/>
</dbReference>
<name>A0A1I5LMF5_9SPHN</name>
<evidence type="ECO:0000259" key="6">
    <source>
        <dbReference type="PROSITE" id="PS50110"/>
    </source>
</evidence>
<dbReference type="InterPro" id="IPR039420">
    <property type="entry name" value="WalR-like"/>
</dbReference>
<dbReference type="CDD" id="cd00383">
    <property type="entry name" value="trans_reg_C"/>
    <property type="match status" value="1"/>
</dbReference>
<dbReference type="GO" id="GO:0005829">
    <property type="term" value="C:cytosol"/>
    <property type="evidence" value="ECO:0007669"/>
    <property type="project" value="TreeGrafter"/>
</dbReference>
<evidence type="ECO:0000256" key="5">
    <source>
        <dbReference type="PROSITE-ProRule" id="PRU01091"/>
    </source>
</evidence>
<feature type="domain" description="OmpR/PhoB-type" evidence="7">
    <location>
        <begin position="125"/>
        <end position="223"/>
    </location>
</feature>
<keyword evidence="2" id="KW-0902">Two-component regulatory system</keyword>
<dbReference type="GO" id="GO:0000976">
    <property type="term" value="F:transcription cis-regulatory region binding"/>
    <property type="evidence" value="ECO:0007669"/>
    <property type="project" value="TreeGrafter"/>
</dbReference>
<keyword evidence="1 4" id="KW-0597">Phosphoprotein</keyword>
<dbReference type="InterPro" id="IPR016032">
    <property type="entry name" value="Sig_transdc_resp-reg_C-effctor"/>
</dbReference>
<dbReference type="GO" id="GO:0000156">
    <property type="term" value="F:phosphorelay response regulator activity"/>
    <property type="evidence" value="ECO:0007669"/>
    <property type="project" value="TreeGrafter"/>
</dbReference>
<dbReference type="InterPro" id="IPR001789">
    <property type="entry name" value="Sig_transdc_resp-reg_receiver"/>
</dbReference>
<organism evidence="8 9">
    <name type="scientific">Qipengyuania nanhaisediminis</name>
    <dbReference type="NCBI Taxonomy" id="604088"/>
    <lineage>
        <taxon>Bacteria</taxon>
        <taxon>Pseudomonadati</taxon>
        <taxon>Pseudomonadota</taxon>
        <taxon>Alphaproteobacteria</taxon>
        <taxon>Sphingomonadales</taxon>
        <taxon>Erythrobacteraceae</taxon>
        <taxon>Qipengyuania</taxon>
    </lineage>
</organism>
<dbReference type="Pfam" id="PF00486">
    <property type="entry name" value="Trans_reg_C"/>
    <property type="match status" value="1"/>
</dbReference>
<dbReference type="SUPFAM" id="SSF52172">
    <property type="entry name" value="CheY-like"/>
    <property type="match status" value="1"/>
</dbReference>
<protein>
    <submittedName>
        <fullName evidence="8">Two-component system, OmpR family, phosphate regulon response regulator PhoB</fullName>
    </submittedName>
</protein>
<evidence type="ECO:0000259" key="7">
    <source>
        <dbReference type="PROSITE" id="PS51755"/>
    </source>
</evidence>
<dbReference type="InterPro" id="IPR011006">
    <property type="entry name" value="CheY-like_superfamily"/>
</dbReference>
<keyword evidence="9" id="KW-1185">Reference proteome</keyword>
<dbReference type="SMART" id="SM00862">
    <property type="entry name" value="Trans_reg_C"/>
    <property type="match status" value="1"/>
</dbReference>
<dbReference type="AlphaFoldDB" id="A0A1I5LMF5"/>
<keyword evidence="3 5" id="KW-0238">DNA-binding</keyword>
<dbReference type="GO" id="GO:0006355">
    <property type="term" value="P:regulation of DNA-templated transcription"/>
    <property type="evidence" value="ECO:0007669"/>
    <property type="project" value="InterPro"/>
</dbReference>
<dbReference type="Gene3D" id="3.40.50.2300">
    <property type="match status" value="1"/>
</dbReference>
<dbReference type="PANTHER" id="PTHR48111:SF40">
    <property type="entry name" value="PHOSPHATE REGULON TRANSCRIPTIONAL REGULATORY PROTEIN PHOB"/>
    <property type="match status" value="1"/>
</dbReference>